<keyword evidence="2" id="KW-0472">Membrane</keyword>
<dbReference type="PANTHER" id="PTHR22746">
    <property type="entry name" value="RAB6A-GEF COMPLEX PARTNER PROTEIN 1"/>
    <property type="match status" value="1"/>
</dbReference>
<comment type="subcellular location">
    <subcellularLocation>
        <location evidence="1">Membrane</location>
    </subcellularLocation>
</comment>
<evidence type="ECO:0000313" key="5">
    <source>
        <dbReference type="EMBL" id="WFD04238.1"/>
    </source>
</evidence>
<dbReference type="GO" id="GO:0000139">
    <property type="term" value="C:Golgi membrane"/>
    <property type="evidence" value="ECO:0007669"/>
    <property type="project" value="TreeGrafter"/>
</dbReference>
<dbReference type="Proteomes" id="UP001214603">
    <property type="component" value="Chromosome 7"/>
</dbReference>
<dbReference type="GO" id="GO:0006886">
    <property type="term" value="P:intracellular protein transport"/>
    <property type="evidence" value="ECO:0007669"/>
    <property type="project" value="InterPro"/>
</dbReference>
<proteinExistence type="predicted"/>
<organism evidence="5 6">
    <name type="scientific">Malassezia obtusa</name>
    <dbReference type="NCBI Taxonomy" id="76774"/>
    <lineage>
        <taxon>Eukaryota</taxon>
        <taxon>Fungi</taxon>
        <taxon>Dikarya</taxon>
        <taxon>Basidiomycota</taxon>
        <taxon>Ustilaginomycotina</taxon>
        <taxon>Malasseziomycetes</taxon>
        <taxon>Malasseziales</taxon>
        <taxon>Malasseziaceae</taxon>
        <taxon>Malassezia</taxon>
    </lineage>
</organism>
<evidence type="ECO:0000256" key="2">
    <source>
        <dbReference type="ARBA" id="ARBA00023136"/>
    </source>
</evidence>
<dbReference type="AlphaFoldDB" id="A0AAF0E0X8"/>
<dbReference type="GO" id="GO:0042147">
    <property type="term" value="P:retrograde transport, endosome to Golgi"/>
    <property type="evidence" value="ECO:0007669"/>
    <property type="project" value="TreeGrafter"/>
</dbReference>
<evidence type="ECO:0000313" key="6">
    <source>
        <dbReference type="Proteomes" id="UP001214603"/>
    </source>
</evidence>
<dbReference type="PANTHER" id="PTHR22746:SF10">
    <property type="entry name" value="GUANINE NUCLEOTIDE EXCHANGE FACTOR SUBUNIT RIC1"/>
    <property type="match status" value="1"/>
</dbReference>
<dbReference type="Pfam" id="PF25440">
    <property type="entry name" value="Beta-prop_RIC1_2nd"/>
    <property type="match status" value="1"/>
</dbReference>
<evidence type="ECO:0000256" key="3">
    <source>
        <dbReference type="SAM" id="MobiDB-lite"/>
    </source>
</evidence>
<dbReference type="Pfam" id="PF07064">
    <property type="entry name" value="RIC1"/>
    <property type="match status" value="1"/>
</dbReference>
<feature type="domain" description="RIC1 C-terminal alpha solenoid region" evidence="4">
    <location>
        <begin position="746"/>
        <end position="916"/>
    </location>
</feature>
<dbReference type="InterPro" id="IPR040096">
    <property type="entry name" value="Ric1"/>
</dbReference>
<evidence type="ECO:0000256" key="1">
    <source>
        <dbReference type="ARBA" id="ARBA00004370"/>
    </source>
</evidence>
<dbReference type="SUPFAM" id="SSF82171">
    <property type="entry name" value="DPP6 N-terminal domain-like"/>
    <property type="match status" value="1"/>
</dbReference>
<evidence type="ECO:0000259" key="4">
    <source>
        <dbReference type="Pfam" id="PF07064"/>
    </source>
</evidence>
<accession>A0AAF0E0X8</accession>
<feature type="region of interest" description="Disordered" evidence="3">
    <location>
        <begin position="940"/>
        <end position="964"/>
    </location>
</feature>
<reference evidence="5" key="1">
    <citation type="submission" date="2023-03" db="EMBL/GenBank/DDBJ databases">
        <title>Mating type loci evolution in Malassezia.</title>
        <authorList>
            <person name="Coelho M.A."/>
        </authorList>
    </citation>
    <scope>NUCLEOTIDE SEQUENCE</scope>
    <source>
        <strain evidence="5">CBS 7876</strain>
    </source>
</reference>
<dbReference type="InterPro" id="IPR009771">
    <property type="entry name" value="RIC1_C"/>
</dbReference>
<name>A0AAF0E0X8_9BASI</name>
<dbReference type="GO" id="GO:0005829">
    <property type="term" value="C:cytosol"/>
    <property type="evidence" value="ECO:0007669"/>
    <property type="project" value="TreeGrafter"/>
</dbReference>
<keyword evidence="6" id="KW-1185">Reference proteome</keyword>
<protein>
    <submittedName>
        <fullName evidence="5">WD40 repeat protein</fullName>
    </submittedName>
</protein>
<dbReference type="EMBL" id="CP119940">
    <property type="protein sequence ID" value="WFD04238.1"/>
    <property type="molecule type" value="Genomic_DNA"/>
</dbReference>
<sequence length="1008" mass="110642">MYWPYANARRVGAAPGAGGARATHVALARDATMWLALTPSALQVWSARPCEVLATLERTEHSVHEYGPNVRAEWRSDARAIVVQTARDMLLFYDVLSSSDVYAYGAEAAFVPAPQSLHTTFRPMAGEHFRTPSTLPMGAGVRVELRFRHALSVEPGITAMAAYEAYVLVGTRAPAAVQLVPWPDLEAETHPTVLLQDLPWLAHGAPLTQAVYSRAMAMLVWLTEQRAYVVGFEDAWDGACFWEGKAEEDAPVATAVNARFSLVALGLANGAIHLFEFQSPAEAPTPVARLTLPDALRSTDAYLDTGRVTSLAYSSDGHALFAGYERGWALWSPFGMLYFHSFRDDWDTAVRTFRDQFMFGVAGAFFGPGNTELFVVPGADAPDALAFVVPLVRSASTAQLMPDEAANALLVSDDSLFLYRGYELQDVSILSPENDAWRHIALPPAYLAAHWPIRYAALSSDARFLAVAGRRGLAHFSCASGRWKTFTHAAQEQSFAVRGGLLWFEHVLIAACDAEGEIQLRLYSRDTELANAHLLDLVKLSAPVVLCSLFDTSLLVYTADNSLYHYLITPTAEHIRLRLCGSISFEGIVGEPARVRALSWLLPPSQQALGDPAQDLSVVSLLFLIDAKLVLLRPMRTSDGGDDLAYDLQILHEQVETYWTNLQSRGPLHNSLWGFDGHALSVWPDVQALVAGEVLAPSAVLPLDAYPICILLARGVVFAAEGTATIRRTLDTASFRMRSKTIPFLHALLRVYLGKERLEEALEIAAPYRTLAYFGHNLELLLHDLLEEEADARPPLPPAERRLPLVLQFLDHFDNALQVVVRVARKTEAARWPTLFEAAGPPRELLQFCLEDGDYDTARHYLLIVHELEEAAVSTALTAAVLQALERETAWDALREVLSFVRSLDEDGARLEAALRALQPLLPTDSPLLVELKNAPPAMPKRALVATPRRPSSQPTRRESPDVGTLLPRAHALRQAARHASLTLSPSAVPVQHSNGRIVLAPGHGPRS</sequence>
<feature type="region of interest" description="Disordered" evidence="3">
    <location>
        <begin position="984"/>
        <end position="1008"/>
    </location>
</feature>
<gene>
    <name evidence="5" type="primary">RIC1</name>
    <name evidence="5" type="ORF">MOBT1_002943</name>
</gene>
<dbReference type="GO" id="GO:0034066">
    <property type="term" value="C:Ric1-Rgp1 guanyl-nucleotide exchange factor complex"/>
    <property type="evidence" value="ECO:0007669"/>
    <property type="project" value="InterPro"/>
</dbReference>